<organism evidence="1">
    <name type="scientific">Lepeophtheirus salmonis</name>
    <name type="common">Salmon louse</name>
    <name type="synonym">Caligus salmonis</name>
    <dbReference type="NCBI Taxonomy" id="72036"/>
    <lineage>
        <taxon>Eukaryota</taxon>
        <taxon>Metazoa</taxon>
        <taxon>Ecdysozoa</taxon>
        <taxon>Arthropoda</taxon>
        <taxon>Crustacea</taxon>
        <taxon>Multicrustacea</taxon>
        <taxon>Hexanauplia</taxon>
        <taxon>Copepoda</taxon>
        <taxon>Siphonostomatoida</taxon>
        <taxon>Caligidae</taxon>
        <taxon>Lepeophtheirus</taxon>
    </lineage>
</organism>
<protein>
    <submittedName>
        <fullName evidence="1">Uncharacterized protein</fullName>
    </submittedName>
</protein>
<sequence>MTHTHRSTLTIGIEAALAFTSLHLYIEAQATKSRRRARHFLQGTRDCVTDLPRSCGHNFLWDKIDDQVELNKISDYITGNRIWVNNRQVQHPNTILYTDGSKDEKGNTGVG</sequence>
<proteinExistence type="predicted"/>
<dbReference type="OrthoDB" id="8070015at2759"/>
<accession>A0A0K2UQT5</accession>
<dbReference type="EMBL" id="HACA01023054">
    <property type="protein sequence ID" value="CDW40415.1"/>
    <property type="molecule type" value="Transcribed_RNA"/>
</dbReference>
<reference evidence="1" key="1">
    <citation type="submission" date="2014-05" db="EMBL/GenBank/DDBJ databases">
        <authorList>
            <person name="Chronopoulou M."/>
        </authorList>
    </citation>
    <scope>NUCLEOTIDE SEQUENCE</scope>
    <source>
        <tissue evidence="1">Whole organism</tissue>
    </source>
</reference>
<dbReference type="AlphaFoldDB" id="A0A0K2UQT5"/>
<evidence type="ECO:0000313" key="1">
    <source>
        <dbReference type="EMBL" id="CDW40415.1"/>
    </source>
</evidence>
<dbReference type="EMBL" id="HACA01023053">
    <property type="protein sequence ID" value="CDW40414.1"/>
    <property type="molecule type" value="Transcribed_RNA"/>
</dbReference>
<name>A0A0K2UQT5_LEPSM</name>